<proteinExistence type="inferred from homology"/>
<keyword evidence="2" id="KW-0813">Transport</keyword>
<dbReference type="InterPro" id="IPR028082">
    <property type="entry name" value="Peripla_BP_I"/>
</dbReference>
<dbReference type="InterPro" id="IPR006311">
    <property type="entry name" value="TAT_signal"/>
</dbReference>
<evidence type="ECO:0000313" key="6">
    <source>
        <dbReference type="EMBL" id="MBC9176929.1"/>
    </source>
</evidence>
<dbReference type="InterPro" id="IPR000709">
    <property type="entry name" value="Leu_Ile_Val-bd"/>
</dbReference>
<evidence type="ECO:0000256" key="4">
    <source>
        <dbReference type="ARBA" id="ARBA00022970"/>
    </source>
</evidence>
<comment type="similarity">
    <text evidence="1">Belongs to the leucine-binding protein family.</text>
</comment>
<evidence type="ECO:0000256" key="1">
    <source>
        <dbReference type="ARBA" id="ARBA00010062"/>
    </source>
</evidence>
<dbReference type="InterPro" id="IPR028081">
    <property type="entry name" value="Leu-bd"/>
</dbReference>
<dbReference type="PANTHER" id="PTHR30483:SF6">
    <property type="entry name" value="PERIPLASMIC BINDING PROTEIN OF ABC TRANSPORTER FOR NATURAL AMINO ACIDS"/>
    <property type="match status" value="1"/>
</dbReference>
<evidence type="ECO:0000256" key="3">
    <source>
        <dbReference type="ARBA" id="ARBA00022729"/>
    </source>
</evidence>
<sequence length="399" mass="41678">MTDLSRRQILAAAALATGSLAMPRILRAQGSGPIKLGTLTPLTGSGGSYGPSMAEVVKRAAAEINAAGGVLGRQIQVISEDDQTNPEAGLRAARKLIDVDGVSAIIGTWASSVTTAVAPVCWQSGVFLATVSGADSITQLPHQGFIIRTQPNTSLQGTKFGEFAVEMGAKTVAFMSPQTPFTEAQFRFITEAVTKAGGKTSSLIYDDKKTTLRTEVDQVLRGRPDVIVMGGYTNDTAVLVRDLYRASFRGKLIGFGYAVNKQLVDALPADVSEGIYTLSPSTAAGSGAYGRVARLLGVDAPDTYSAQCYDHLSLIAMAMAAGKGTTGAVIKDNLRKVAQGGGERVDNAVDGLKLIAAGTKVDYDGASGPCDFTEVGDITDAKFRYEQVKAGKVTLLKIA</sequence>
<dbReference type="CDD" id="cd06346">
    <property type="entry name" value="PBP1_ABC_ligand_binding-like"/>
    <property type="match status" value="1"/>
</dbReference>
<dbReference type="RefSeq" id="WP_187778071.1">
    <property type="nucleotide sequence ID" value="NZ_JACTUZ010000023.1"/>
</dbReference>
<organism evidence="6 7">
    <name type="scientific">Pseudoroseomonas ludipueritiae</name>
    <dbReference type="NCBI Taxonomy" id="198093"/>
    <lineage>
        <taxon>Bacteria</taxon>
        <taxon>Pseudomonadati</taxon>
        <taxon>Pseudomonadota</taxon>
        <taxon>Alphaproteobacteria</taxon>
        <taxon>Acetobacterales</taxon>
        <taxon>Acetobacteraceae</taxon>
        <taxon>Pseudoroseomonas</taxon>
    </lineage>
</organism>
<comment type="caution">
    <text evidence="6">The sequence shown here is derived from an EMBL/GenBank/DDBJ whole genome shotgun (WGS) entry which is preliminary data.</text>
</comment>
<dbReference type="EMBL" id="JACTUZ010000023">
    <property type="protein sequence ID" value="MBC9176929.1"/>
    <property type="molecule type" value="Genomic_DNA"/>
</dbReference>
<reference evidence="6 7" key="1">
    <citation type="journal article" date="2009" name="Int. J. Syst. Evol. Microbiol.">
        <title>Transfer of Teichococcus ludipueritiae and Muricoccus roseus to the genus Roseomonas, as Roseomonas ludipueritiae comb. nov. and Roseomonas rosea comb. nov., respectively, and emended description of the genus Roseomonas.</title>
        <authorList>
            <person name="Sanchez-Porro C."/>
            <person name="Gallego V."/>
            <person name="Busse H.J."/>
            <person name="Kampfer P."/>
            <person name="Ventosa A."/>
        </authorList>
    </citation>
    <scope>NUCLEOTIDE SEQUENCE [LARGE SCALE GENOMIC DNA]</scope>
    <source>
        <strain evidence="6 7">DSM 14915</strain>
    </source>
</reference>
<dbReference type="PRINTS" id="PR00337">
    <property type="entry name" value="LEUILEVALBP"/>
</dbReference>
<gene>
    <name evidence="6" type="ORF">IBL25_08230</name>
</gene>
<dbReference type="PROSITE" id="PS51318">
    <property type="entry name" value="TAT"/>
    <property type="match status" value="1"/>
</dbReference>
<evidence type="ECO:0000313" key="7">
    <source>
        <dbReference type="Proteomes" id="UP000603940"/>
    </source>
</evidence>
<name>A0ABR7R596_9PROT</name>
<accession>A0ABR7R596</accession>
<keyword evidence="7" id="KW-1185">Reference proteome</keyword>
<dbReference type="Gene3D" id="3.40.50.2300">
    <property type="match status" value="2"/>
</dbReference>
<protein>
    <submittedName>
        <fullName evidence="6">ABC transporter substrate-binding protein</fullName>
    </submittedName>
</protein>
<keyword evidence="4" id="KW-0029">Amino-acid transport</keyword>
<dbReference type="PANTHER" id="PTHR30483">
    <property type="entry name" value="LEUCINE-SPECIFIC-BINDING PROTEIN"/>
    <property type="match status" value="1"/>
</dbReference>
<dbReference type="Proteomes" id="UP000603940">
    <property type="component" value="Unassembled WGS sequence"/>
</dbReference>
<dbReference type="InterPro" id="IPR051010">
    <property type="entry name" value="BCAA_transport"/>
</dbReference>
<evidence type="ECO:0000259" key="5">
    <source>
        <dbReference type="Pfam" id="PF13458"/>
    </source>
</evidence>
<feature type="domain" description="Leucine-binding protein" evidence="5">
    <location>
        <begin position="33"/>
        <end position="337"/>
    </location>
</feature>
<evidence type="ECO:0000256" key="2">
    <source>
        <dbReference type="ARBA" id="ARBA00022448"/>
    </source>
</evidence>
<dbReference type="SUPFAM" id="SSF53822">
    <property type="entry name" value="Periplasmic binding protein-like I"/>
    <property type="match status" value="1"/>
</dbReference>
<dbReference type="Pfam" id="PF13458">
    <property type="entry name" value="Peripla_BP_6"/>
    <property type="match status" value="1"/>
</dbReference>
<keyword evidence="3" id="KW-0732">Signal</keyword>